<dbReference type="Gene3D" id="3.20.20.70">
    <property type="entry name" value="Aldolase class I"/>
    <property type="match status" value="1"/>
</dbReference>
<dbReference type="EMBL" id="BAOS01000004">
    <property type="protein sequence ID" value="GAX59849.1"/>
    <property type="molecule type" value="Genomic_DNA"/>
</dbReference>
<dbReference type="InterPro" id="IPR058240">
    <property type="entry name" value="rSAM_sf"/>
</dbReference>
<keyword evidence="3" id="KW-0949">S-adenosyl-L-methionine</keyword>
<dbReference type="GO" id="GO:0046872">
    <property type="term" value="F:metal ion binding"/>
    <property type="evidence" value="ECO:0007669"/>
    <property type="project" value="UniProtKB-KW"/>
</dbReference>
<dbReference type="PANTHER" id="PTHR46124">
    <property type="entry name" value="D-AMINOACYL-TRNA DEACYLASE"/>
    <property type="match status" value="1"/>
</dbReference>
<dbReference type="InterPro" id="IPR007197">
    <property type="entry name" value="rSAM"/>
</dbReference>
<dbReference type="OrthoDB" id="9810005at2"/>
<evidence type="ECO:0000256" key="7">
    <source>
        <dbReference type="ARBA" id="ARBA00023014"/>
    </source>
</evidence>
<evidence type="ECO:0000256" key="3">
    <source>
        <dbReference type="ARBA" id="ARBA00022691"/>
    </source>
</evidence>
<dbReference type="Pfam" id="PF01026">
    <property type="entry name" value="TatD_DNase"/>
    <property type="match status" value="1"/>
</dbReference>
<feature type="domain" description="Radical SAM core" evidence="8">
    <location>
        <begin position="264"/>
        <end position="455"/>
    </location>
</feature>
<evidence type="ECO:0000313" key="9">
    <source>
        <dbReference type="EMBL" id="GAX59849.1"/>
    </source>
</evidence>
<evidence type="ECO:0000313" key="10">
    <source>
        <dbReference type="Proteomes" id="UP000218542"/>
    </source>
</evidence>
<dbReference type="PROSITE" id="PS01091">
    <property type="entry name" value="TATD_3"/>
    <property type="match status" value="1"/>
</dbReference>
<dbReference type="Pfam" id="PF04055">
    <property type="entry name" value="Radical_SAM"/>
    <property type="match status" value="1"/>
</dbReference>
<dbReference type="GO" id="GO:0004536">
    <property type="term" value="F:DNA nuclease activity"/>
    <property type="evidence" value="ECO:0007669"/>
    <property type="project" value="InterPro"/>
</dbReference>
<protein>
    <submittedName>
        <fullName evidence="9">Deoxyribonuclease</fullName>
    </submittedName>
</protein>
<dbReference type="CDD" id="cd01335">
    <property type="entry name" value="Radical_SAM"/>
    <property type="match status" value="1"/>
</dbReference>
<dbReference type="PROSITE" id="PS01090">
    <property type="entry name" value="TATD_2"/>
    <property type="match status" value="1"/>
</dbReference>
<dbReference type="InterPro" id="IPR001130">
    <property type="entry name" value="TatD-like"/>
</dbReference>
<keyword evidence="6" id="KW-0408">Iron</keyword>
<organism evidence="9 10">
    <name type="scientific">Candidatus Scalindua japonica</name>
    <dbReference type="NCBI Taxonomy" id="1284222"/>
    <lineage>
        <taxon>Bacteria</taxon>
        <taxon>Pseudomonadati</taxon>
        <taxon>Planctomycetota</taxon>
        <taxon>Candidatus Brocadiia</taxon>
        <taxon>Candidatus Brocadiales</taxon>
        <taxon>Candidatus Scalinduaceae</taxon>
        <taxon>Candidatus Scalindua</taxon>
    </lineage>
</organism>
<comment type="caution">
    <text evidence="9">The sequence shown here is derived from an EMBL/GenBank/DDBJ whole genome shotgun (WGS) entry which is preliminary data.</text>
</comment>
<dbReference type="NCBIfam" id="TIGR00010">
    <property type="entry name" value="YchF/TatD family DNA exonuclease"/>
    <property type="match status" value="1"/>
</dbReference>
<dbReference type="SFLD" id="SFLDS00029">
    <property type="entry name" value="Radical_SAM"/>
    <property type="match status" value="1"/>
</dbReference>
<dbReference type="SUPFAM" id="SSF102114">
    <property type="entry name" value="Radical SAM enzymes"/>
    <property type="match status" value="1"/>
</dbReference>
<evidence type="ECO:0000256" key="4">
    <source>
        <dbReference type="ARBA" id="ARBA00022723"/>
    </source>
</evidence>
<dbReference type="GO" id="GO:0051536">
    <property type="term" value="F:iron-sulfur cluster binding"/>
    <property type="evidence" value="ECO:0007669"/>
    <property type="project" value="UniProtKB-KW"/>
</dbReference>
<dbReference type="GO" id="GO:0005829">
    <property type="term" value="C:cytosol"/>
    <property type="evidence" value="ECO:0007669"/>
    <property type="project" value="TreeGrafter"/>
</dbReference>
<dbReference type="InterPro" id="IPR018228">
    <property type="entry name" value="DNase_TatD-rel_CS"/>
</dbReference>
<dbReference type="RefSeq" id="WP_096892978.1">
    <property type="nucleotide sequence ID" value="NZ_BAOS01000004.1"/>
</dbReference>
<dbReference type="PROSITE" id="PS51918">
    <property type="entry name" value="RADICAL_SAM"/>
    <property type="match status" value="1"/>
</dbReference>
<evidence type="ECO:0000256" key="6">
    <source>
        <dbReference type="ARBA" id="ARBA00023004"/>
    </source>
</evidence>
<dbReference type="Proteomes" id="UP000218542">
    <property type="component" value="Unassembled WGS sequence"/>
</dbReference>
<keyword evidence="7" id="KW-0411">Iron-sulfur</keyword>
<reference evidence="9 10" key="1">
    <citation type="journal article" date="2017" name="Environ. Microbiol. Rep.">
        <title>Genetic diversity of marine anaerobic ammonium-oxidizing bacteria as revealed by genomic and proteomic analyses of 'Candidatus Scalindua japonica'.</title>
        <authorList>
            <person name="Oshiki M."/>
            <person name="Mizuto K."/>
            <person name="Kimura Z."/>
            <person name="Kindaichi T."/>
            <person name="Satoh H."/>
            <person name="Okabe S."/>
        </authorList>
    </citation>
    <scope>NUCLEOTIDE SEQUENCE [LARGE SCALE GENOMIC DNA]</scope>
    <source>
        <strain evidence="10">husup-a2</strain>
    </source>
</reference>
<dbReference type="CDD" id="cd01310">
    <property type="entry name" value="TatD_DNAse"/>
    <property type="match status" value="1"/>
</dbReference>
<dbReference type="GO" id="GO:0016788">
    <property type="term" value="F:hydrolase activity, acting on ester bonds"/>
    <property type="evidence" value="ECO:0007669"/>
    <property type="project" value="InterPro"/>
</dbReference>
<dbReference type="NCBIfam" id="TIGR04038">
    <property type="entry name" value="tatD_link_rSAM"/>
    <property type="match status" value="1"/>
</dbReference>
<evidence type="ECO:0000259" key="8">
    <source>
        <dbReference type="PROSITE" id="PS51918"/>
    </source>
</evidence>
<evidence type="ECO:0000256" key="5">
    <source>
        <dbReference type="ARBA" id="ARBA00022801"/>
    </source>
</evidence>
<proteinExistence type="inferred from homology"/>
<dbReference type="InterPro" id="IPR032466">
    <property type="entry name" value="Metal_Hydrolase"/>
</dbReference>
<name>A0A286TVF4_9BACT</name>
<comment type="cofactor">
    <cofactor evidence="1">
        <name>[4Fe-4S] cluster</name>
        <dbReference type="ChEBI" id="CHEBI:49883"/>
    </cofactor>
</comment>
<sequence>MIIDTHAHLDFPDFKDDIDVVIKRAEEVGVEYIINVGTSVGTSVKSLELAKNYDHIYASVGIHPNAASNVSTDDWLRLEALAVEDKVVAIGETGLDYYRDRSKKEDQQRLFLKHIELAERHHLPVIIHNREASEDCLEIVRQYSGRVNGVIHCFAGSKDDAKEFLEHGFYISFAGPITFPKAENLREALKAVPVEKLLLETDCPFLAPQPKRGKRNEPSYLQCTIPVLAELYKLSEEDIKRITSLNAMTLFGIGHSEAEPEIAYVIRNSLYLNITSRCPNKCIFCSRETAPYVKGHYLGTDNEPTVDALKDAIGDPSGYEEVVFCGFGESTERLDVLKEIAGYLKEKGSKVRLDTNGLGDLINGRSICEELNGLIDTICISLNTNIEEEYQKLCHSEYDGQAYPALISFIKKARDHIPDVMVSIVGMPGIDVEACRKIAEDLGVRFRVREYNNVG</sequence>
<gene>
    <name evidence="9" type="ORF">SCALIN_C04_0337</name>
</gene>
<keyword evidence="5" id="KW-0378">Hydrolase</keyword>
<accession>A0A286TVF4</accession>
<dbReference type="AlphaFoldDB" id="A0A286TVF4"/>
<dbReference type="Gene3D" id="3.20.20.140">
    <property type="entry name" value="Metal-dependent hydrolases"/>
    <property type="match status" value="1"/>
</dbReference>
<keyword evidence="4" id="KW-0479">Metal-binding</keyword>
<evidence type="ECO:0000256" key="2">
    <source>
        <dbReference type="ARBA" id="ARBA00009275"/>
    </source>
</evidence>
<dbReference type="PANTHER" id="PTHR46124:SF2">
    <property type="entry name" value="D-AMINOACYL-TRNA DEACYLASE"/>
    <property type="match status" value="1"/>
</dbReference>
<dbReference type="SUPFAM" id="SSF51556">
    <property type="entry name" value="Metallo-dependent hydrolases"/>
    <property type="match status" value="1"/>
</dbReference>
<dbReference type="InterPro" id="IPR013785">
    <property type="entry name" value="Aldolase_TIM"/>
</dbReference>
<dbReference type="SFLD" id="SFLDG01111">
    <property type="entry name" value="Uncharacterised_Radical_SAM_Su"/>
    <property type="match status" value="1"/>
</dbReference>
<comment type="similarity">
    <text evidence="2">Belongs to the metallo-dependent hydrolases superfamily. TatD-type hydrolase family.</text>
</comment>
<dbReference type="PROSITE" id="PS01137">
    <property type="entry name" value="TATD_1"/>
    <property type="match status" value="1"/>
</dbReference>
<evidence type="ECO:0000256" key="1">
    <source>
        <dbReference type="ARBA" id="ARBA00001966"/>
    </source>
</evidence>
<dbReference type="FunFam" id="3.20.20.140:FF:000005">
    <property type="entry name" value="TatD family hydrolase"/>
    <property type="match status" value="1"/>
</dbReference>
<keyword evidence="10" id="KW-1185">Reference proteome</keyword>
<dbReference type="InterPro" id="IPR015991">
    <property type="entry name" value="TatD/YcfH-like"/>
</dbReference>
<dbReference type="InterPro" id="IPR023821">
    <property type="entry name" value="rSAM_TatD-assoc"/>
</dbReference>